<dbReference type="EMBL" id="PFQK01000102">
    <property type="protein sequence ID" value="PJC81194.1"/>
    <property type="molecule type" value="Genomic_DNA"/>
</dbReference>
<protein>
    <recommendedName>
        <fullName evidence="3">Lactamase</fullName>
    </recommendedName>
</protein>
<dbReference type="InterPro" id="IPR036866">
    <property type="entry name" value="RibonucZ/Hydroxyglut_hydro"/>
</dbReference>
<accession>A0A2M8GKV5</accession>
<sequence>MEIKYLGHSSFFIKTKTAKLVTDPFDPELVGLKFSKIEADIVTVSHQHKDHNQVKEVGGSPLIVDLPGEYEKNGMRIFGYSSYHDKQKGAERGVNTLYKIEAEGISVLHCGDLGVVLEDSFIDAIGVVDVLLIPVGGFYTIDPAEAAELVKKFEPSLVIPMHYNQPKLEQKNFGQLSNVDEFFKKLGVSMPVALPKLVIKGEELEDEMKVILLELT</sequence>
<dbReference type="SUPFAM" id="SSF56281">
    <property type="entry name" value="Metallo-hydrolase/oxidoreductase"/>
    <property type="match status" value="1"/>
</dbReference>
<evidence type="ECO:0008006" key="3">
    <source>
        <dbReference type="Google" id="ProtNLM"/>
    </source>
</evidence>
<dbReference type="AlphaFoldDB" id="A0A2M8GKV5"/>
<evidence type="ECO:0000313" key="1">
    <source>
        <dbReference type="EMBL" id="PJC81194.1"/>
    </source>
</evidence>
<dbReference type="PANTHER" id="PTHR42967">
    <property type="entry name" value="METAL DEPENDENT HYDROLASE"/>
    <property type="match status" value="1"/>
</dbReference>
<comment type="caution">
    <text evidence="1">The sequence shown here is derived from an EMBL/GenBank/DDBJ whole genome shotgun (WGS) entry which is preliminary data.</text>
</comment>
<reference evidence="2" key="1">
    <citation type="submission" date="2017-09" db="EMBL/GenBank/DDBJ databases">
        <title>Depth-based differentiation of microbial function through sediment-hosted aquifers and enrichment of novel symbionts in the deep terrestrial subsurface.</title>
        <authorList>
            <person name="Probst A.J."/>
            <person name="Ladd B."/>
            <person name="Jarett J.K."/>
            <person name="Geller-Mcgrath D.E."/>
            <person name="Sieber C.M.K."/>
            <person name="Emerson J.B."/>
            <person name="Anantharaman K."/>
            <person name="Thomas B.C."/>
            <person name="Malmstrom R."/>
            <person name="Stieglmeier M."/>
            <person name="Klingl A."/>
            <person name="Woyke T."/>
            <person name="Ryan C.M."/>
            <person name="Banfield J.F."/>
        </authorList>
    </citation>
    <scope>NUCLEOTIDE SEQUENCE [LARGE SCALE GENOMIC DNA]</scope>
</reference>
<dbReference type="Proteomes" id="UP000229370">
    <property type="component" value="Unassembled WGS sequence"/>
</dbReference>
<dbReference type="Pfam" id="PF13483">
    <property type="entry name" value="Lactamase_B_3"/>
    <property type="match status" value="1"/>
</dbReference>
<evidence type="ECO:0000313" key="2">
    <source>
        <dbReference type="Proteomes" id="UP000229370"/>
    </source>
</evidence>
<dbReference type="Gene3D" id="3.60.15.10">
    <property type="entry name" value="Ribonuclease Z/Hydroxyacylglutathione hydrolase-like"/>
    <property type="match status" value="1"/>
</dbReference>
<dbReference type="PANTHER" id="PTHR42967:SF1">
    <property type="entry name" value="MBL FOLD METALLO-HYDROLASE"/>
    <property type="match status" value="1"/>
</dbReference>
<proteinExistence type="predicted"/>
<gene>
    <name evidence="1" type="ORF">CO007_05920</name>
</gene>
<organism evidence="1 2">
    <name type="scientific">Candidatus Roizmanbacteria bacterium CG_4_8_14_3_um_filter_36_10</name>
    <dbReference type="NCBI Taxonomy" id="1974834"/>
    <lineage>
        <taxon>Bacteria</taxon>
        <taxon>Candidatus Roizmaniibacteriota</taxon>
    </lineage>
</organism>
<name>A0A2M8GKV5_9BACT</name>